<dbReference type="RefSeq" id="WP_093054941.1">
    <property type="nucleotide sequence ID" value="NZ_FOGT01000018.1"/>
</dbReference>
<dbReference type="EMBL" id="FOGT01000018">
    <property type="protein sequence ID" value="SES35168.1"/>
    <property type="molecule type" value="Genomic_DNA"/>
</dbReference>
<protein>
    <submittedName>
        <fullName evidence="1">Uncharacterized protein</fullName>
    </submittedName>
</protein>
<reference evidence="2" key="1">
    <citation type="submission" date="2016-10" db="EMBL/GenBank/DDBJ databases">
        <authorList>
            <person name="Varghese N."/>
            <person name="Submissions S."/>
        </authorList>
    </citation>
    <scope>NUCLEOTIDE SEQUENCE [LARGE SCALE GENOMIC DNA]</scope>
    <source>
        <strain evidence="2">S9</strain>
    </source>
</reference>
<name>A0A1H9WMP3_9BACI</name>
<dbReference type="AlphaFoldDB" id="A0A1H9WMP3"/>
<organism evidence="1 2">
    <name type="scientific">Salipaludibacillus aurantiacus</name>
    <dbReference type="NCBI Taxonomy" id="1601833"/>
    <lineage>
        <taxon>Bacteria</taxon>
        <taxon>Bacillati</taxon>
        <taxon>Bacillota</taxon>
        <taxon>Bacilli</taxon>
        <taxon>Bacillales</taxon>
        <taxon>Bacillaceae</taxon>
    </lineage>
</organism>
<dbReference type="STRING" id="1601833.SAMN05518684_11837"/>
<dbReference type="Proteomes" id="UP000198571">
    <property type="component" value="Unassembled WGS sequence"/>
</dbReference>
<dbReference type="OrthoDB" id="2887093at2"/>
<evidence type="ECO:0000313" key="1">
    <source>
        <dbReference type="EMBL" id="SES35168.1"/>
    </source>
</evidence>
<accession>A0A1H9WMP3</accession>
<gene>
    <name evidence="1" type="ORF">SAMN05518684_11837</name>
</gene>
<sequence length="62" mass="7372">MQQVSLENLVQYVSPQWLHLLKMEERSRSIVLRNGIQKLNEEDVAEIMEAVIKEYAKETLYH</sequence>
<keyword evidence="2" id="KW-1185">Reference proteome</keyword>
<proteinExistence type="predicted"/>
<evidence type="ECO:0000313" key="2">
    <source>
        <dbReference type="Proteomes" id="UP000198571"/>
    </source>
</evidence>